<dbReference type="GO" id="GO:0016787">
    <property type="term" value="F:hydrolase activity"/>
    <property type="evidence" value="ECO:0007669"/>
    <property type="project" value="UniProtKB-KW"/>
</dbReference>
<keyword evidence="4" id="KW-1185">Reference proteome</keyword>
<dbReference type="InterPro" id="IPR001173">
    <property type="entry name" value="Glyco_trans_2-like"/>
</dbReference>
<dbReference type="RefSeq" id="WP_249274561.1">
    <property type="nucleotide sequence ID" value="NZ_CP147247.1"/>
</dbReference>
<protein>
    <submittedName>
        <fullName evidence="2">Glycosyl hydrolase</fullName>
    </submittedName>
</protein>
<dbReference type="EMBL" id="NGMM01000009">
    <property type="protein sequence ID" value="OTP09831.1"/>
    <property type="molecule type" value="Genomic_DNA"/>
</dbReference>
<evidence type="ECO:0000259" key="1">
    <source>
        <dbReference type="Pfam" id="PF00535"/>
    </source>
</evidence>
<accession>A0A242JY24</accession>
<evidence type="ECO:0000313" key="4">
    <source>
        <dbReference type="Proteomes" id="UP000195141"/>
    </source>
</evidence>
<name>A0A242JY24_9ENTE</name>
<dbReference type="CDD" id="cd00761">
    <property type="entry name" value="Glyco_tranf_GTA_type"/>
    <property type="match status" value="1"/>
</dbReference>
<keyword evidence="2" id="KW-0378">Hydrolase</keyword>
<dbReference type="Gene3D" id="3.90.550.10">
    <property type="entry name" value="Spore Coat Polysaccharide Biosynthesis Protein SpsA, Chain A"/>
    <property type="match status" value="1"/>
</dbReference>
<dbReference type="InterPro" id="IPR029044">
    <property type="entry name" value="Nucleotide-diphossugar_trans"/>
</dbReference>
<dbReference type="AlphaFoldDB" id="A0A242JY24"/>
<evidence type="ECO:0000313" key="2">
    <source>
        <dbReference type="EMBL" id="OTP09831.1"/>
    </source>
</evidence>
<reference evidence="2" key="1">
    <citation type="submission" date="2017-05" db="EMBL/GenBank/DDBJ databases">
        <title>The Genome Sequence of Enterococcus sp. 9E7_DIV0242.</title>
        <authorList>
            <consortium name="The Broad Institute Genomics Platform"/>
            <consortium name="The Broad Institute Genomic Center for Infectious Diseases"/>
            <person name="Earl A."/>
            <person name="Manson A."/>
            <person name="Schwartman J."/>
            <person name="Gilmore M."/>
            <person name="Abouelleil A."/>
            <person name="Cao P."/>
            <person name="Chapman S."/>
            <person name="Cusick C."/>
            <person name="Shea T."/>
            <person name="Young S."/>
            <person name="Neafsey D."/>
            <person name="Nusbaum C."/>
            <person name="Birren B."/>
        </authorList>
    </citation>
    <scope>NUCLEOTIDE SEQUENCE [LARGE SCALE GENOMIC DNA]</scope>
    <source>
        <strain evidence="2">9E7_DIV0242</strain>
    </source>
</reference>
<sequence>MRKDISVKEEFKDYQYLLDDVSWKEELSDFELYTSKIVVSEPKVSVIIANYNNGPYLKKMMDSLVNQTLDINNIQVMFIDDCSTDNSIEVIKNYIAFYPNLEIYQLKENTGGAHGPRNVGIMNARGEYSVFLDSDDWYDLNGLKYLSDLLDESGDDFVVSGLVQSVDGYLSLKSKPYYSDGDFKNRSIQELPTEFYGWLGPQAIMVRTSLVHDNNLHFVNQRVADDVTFFYEALRLSKTITQGKELTTYLNRDADNDSLSKSINRTFMISWLRALGYINQEFPDDSSKERMISRRLEWLIYDFCIRRGTGYKFSKSRLLDFKEQMDLYLGKLNFDPSIHFRSDVRQVIWKFLKQNDIDGLYFFIQCQAIRWVLVNKLGIKKKIGNSYFYPSLLNRLPKIRLNAYAIAESFSDNQLIVKVYTHQKVIGFEARNLKEPFSKRKRVPYKQISDTDYQVTIPTDYIDKENRFTVVFDNYLEVGIQNFKRIYKENTEVAINKTNVNDGQQRN</sequence>
<feature type="domain" description="Glycosyltransferase 2-like" evidence="1">
    <location>
        <begin position="45"/>
        <end position="168"/>
    </location>
</feature>
<gene>
    <name evidence="3" type="ORF">A5888_003596</name>
    <name evidence="2" type="ORF">A5888_004027</name>
</gene>
<organism evidence="2">
    <name type="scientific">Candidatus Enterococcus clewellii</name>
    <dbReference type="NCBI Taxonomy" id="1834193"/>
    <lineage>
        <taxon>Bacteria</taxon>
        <taxon>Bacillati</taxon>
        <taxon>Bacillota</taxon>
        <taxon>Bacilli</taxon>
        <taxon>Lactobacillales</taxon>
        <taxon>Enterococcaceae</taxon>
        <taxon>Enterococcus</taxon>
    </lineage>
</organism>
<reference evidence="3" key="2">
    <citation type="submission" date="2017-05" db="EMBL/GenBank/DDBJ databases">
        <authorList>
            <consortium name="The Broad Institute Genomics Platform"/>
            <consortium name="The Broad Institute Genomic Center for Infectious Diseases"/>
            <person name="Earl A."/>
            <person name="Manson A."/>
            <person name="Schwartman J."/>
            <person name="Gilmore M."/>
            <person name="Abouelleil A."/>
            <person name="Cao P."/>
            <person name="Chapman S."/>
            <person name="Cusick C."/>
            <person name="Shea T."/>
            <person name="Young S."/>
            <person name="Neafsey D."/>
            <person name="Nusbaum C."/>
            <person name="Birren B."/>
        </authorList>
    </citation>
    <scope>NUCLEOTIDE SEQUENCE</scope>
    <source>
        <strain evidence="3">9E7_DIV0242</strain>
    </source>
</reference>
<dbReference type="SUPFAM" id="SSF53448">
    <property type="entry name" value="Nucleotide-diphospho-sugar transferases"/>
    <property type="match status" value="1"/>
</dbReference>
<dbReference type="PANTHER" id="PTHR22916">
    <property type="entry name" value="GLYCOSYLTRANSFERASE"/>
    <property type="match status" value="1"/>
</dbReference>
<dbReference type="Pfam" id="PF00535">
    <property type="entry name" value="Glycos_transf_2"/>
    <property type="match status" value="1"/>
</dbReference>
<dbReference type="PANTHER" id="PTHR22916:SF3">
    <property type="entry name" value="UDP-GLCNAC:BETAGAL BETA-1,3-N-ACETYLGLUCOSAMINYLTRANSFERASE-LIKE PROTEIN 1"/>
    <property type="match status" value="1"/>
</dbReference>
<proteinExistence type="predicted"/>
<dbReference type="GO" id="GO:0016758">
    <property type="term" value="F:hexosyltransferase activity"/>
    <property type="evidence" value="ECO:0007669"/>
    <property type="project" value="UniProtKB-ARBA"/>
</dbReference>
<reference evidence="3" key="3">
    <citation type="submission" date="2024-03" db="EMBL/GenBank/DDBJ databases">
        <title>The Genome Sequence of Enterococcus sp. DIV0242b.</title>
        <authorList>
            <consortium name="The Broad Institute Genomics Platform"/>
            <consortium name="The Broad Institute Microbial Omics Core"/>
            <consortium name="The Broad Institute Genomic Center for Infectious Diseases"/>
            <person name="Earl A."/>
            <person name="Manson A."/>
            <person name="Gilmore M."/>
            <person name="Schwartman J."/>
            <person name="Shea T."/>
            <person name="Abouelleil A."/>
            <person name="Cao P."/>
            <person name="Chapman S."/>
            <person name="Cusick C."/>
            <person name="Young S."/>
            <person name="Neafsey D."/>
            <person name="Nusbaum C."/>
            <person name="Birren B."/>
        </authorList>
    </citation>
    <scope>NUCLEOTIDE SEQUENCE</scope>
    <source>
        <strain evidence="3">9E7_DIV0242</strain>
    </source>
</reference>
<evidence type="ECO:0000313" key="3">
    <source>
        <dbReference type="EMBL" id="WYJ91828.1"/>
    </source>
</evidence>
<dbReference type="EMBL" id="CP147247">
    <property type="protein sequence ID" value="WYJ91828.1"/>
    <property type="molecule type" value="Genomic_DNA"/>
</dbReference>
<dbReference type="Proteomes" id="UP000195141">
    <property type="component" value="Chromosome"/>
</dbReference>